<dbReference type="InterPro" id="IPR002934">
    <property type="entry name" value="Polymerase_NTP_transf_dom"/>
</dbReference>
<reference evidence="3" key="1">
    <citation type="submission" date="2018-05" db="EMBL/GenBank/DDBJ databases">
        <title>Genome sequencing of Phenylobacterium sp. HYN0004.</title>
        <authorList>
            <person name="Yi H."/>
            <person name="Baek C."/>
        </authorList>
    </citation>
    <scope>NUCLEOTIDE SEQUENCE [LARGE SCALE GENOMIC DNA]</scope>
    <source>
        <strain evidence="3">HYN0004</strain>
    </source>
</reference>
<dbReference type="GO" id="GO:0016779">
    <property type="term" value="F:nucleotidyltransferase activity"/>
    <property type="evidence" value="ECO:0007669"/>
    <property type="project" value="InterPro"/>
</dbReference>
<feature type="domain" description="Polymerase nucleotidyl transferase" evidence="1">
    <location>
        <begin position="47"/>
        <end position="79"/>
    </location>
</feature>
<sequence>MKRTPGGGEGGRGEMTVPTGLDALALEDRHRSALEQAMAWLPEVAPPIGILVSGSIVRGNPHPASDLDIVVLHDAPWRRRFQRWFNGTPVEIFFNSEAWLRHSLSREIAQGRPVMAHMLATGATLLDTEDRLAKLRTEALAILERGPGLSPDALLRDRYAAATQVEDALDFRDEDTADARQVRALAVAALVRHAFLKGNQFLPRPKERLQVLSQSQPELARRLSAALQLPHSEALTALREASESLIGGAGFFEWDSGPETNLPL</sequence>
<dbReference type="CDD" id="cd05403">
    <property type="entry name" value="NT_KNTase_like"/>
    <property type="match status" value="1"/>
</dbReference>
<dbReference type="OrthoDB" id="43980at2"/>
<evidence type="ECO:0000259" key="1">
    <source>
        <dbReference type="Pfam" id="PF01909"/>
    </source>
</evidence>
<name>A0A2Z3HJ51_9CAUL</name>
<organism evidence="2 3">
    <name type="scientific">Phenylobacterium parvum</name>
    <dbReference type="NCBI Taxonomy" id="2201350"/>
    <lineage>
        <taxon>Bacteria</taxon>
        <taxon>Pseudomonadati</taxon>
        <taxon>Pseudomonadota</taxon>
        <taxon>Alphaproteobacteria</taxon>
        <taxon>Caulobacterales</taxon>
        <taxon>Caulobacteraceae</taxon>
        <taxon>Phenylobacterium</taxon>
    </lineage>
</organism>
<keyword evidence="3" id="KW-1185">Reference proteome</keyword>
<dbReference type="Proteomes" id="UP000247763">
    <property type="component" value="Chromosome"/>
</dbReference>
<dbReference type="EMBL" id="CP029479">
    <property type="protein sequence ID" value="AWM76523.1"/>
    <property type="molecule type" value="Genomic_DNA"/>
</dbReference>
<dbReference type="SUPFAM" id="SSF81301">
    <property type="entry name" value="Nucleotidyltransferase"/>
    <property type="match status" value="1"/>
</dbReference>
<dbReference type="Pfam" id="PF01909">
    <property type="entry name" value="NTP_transf_2"/>
    <property type="match status" value="1"/>
</dbReference>
<evidence type="ECO:0000313" key="3">
    <source>
        <dbReference type="Proteomes" id="UP000247763"/>
    </source>
</evidence>
<dbReference type="Gene3D" id="3.30.460.10">
    <property type="entry name" value="Beta Polymerase, domain 2"/>
    <property type="match status" value="1"/>
</dbReference>
<dbReference type="KEGG" id="phb:HYN04_01320"/>
<protein>
    <recommendedName>
        <fullName evidence="1">Polymerase nucleotidyl transferase domain-containing protein</fullName>
    </recommendedName>
</protein>
<accession>A0A2Z3HJ51</accession>
<dbReference type="InterPro" id="IPR043519">
    <property type="entry name" value="NT_sf"/>
</dbReference>
<dbReference type="AlphaFoldDB" id="A0A2Z3HJ51"/>
<gene>
    <name evidence="2" type="ORF">HYN04_01320</name>
</gene>
<evidence type="ECO:0000313" key="2">
    <source>
        <dbReference type="EMBL" id="AWM76523.1"/>
    </source>
</evidence>
<proteinExistence type="predicted"/>